<name>D7BBN9_ALLS1</name>
<dbReference type="Pfam" id="PF00561">
    <property type="entry name" value="Abhydrolase_1"/>
    <property type="match status" value="1"/>
</dbReference>
<dbReference type="GO" id="GO:0016787">
    <property type="term" value="F:hydrolase activity"/>
    <property type="evidence" value="ECO:0007669"/>
    <property type="project" value="UniProtKB-KW"/>
</dbReference>
<dbReference type="OrthoDB" id="252464at2"/>
<protein>
    <submittedName>
        <fullName evidence="3">Alpha/beta hydrolase fold protein</fullName>
    </submittedName>
</protein>
<dbReference type="SUPFAM" id="SSF53474">
    <property type="entry name" value="alpha/beta-Hydrolases"/>
    <property type="match status" value="1"/>
</dbReference>
<dbReference type="RefSeq" id="WP_013159040.1">
    <property type="nucleotide sequence ID" value="NC_014212.1"/>
</dbReference>
<dbReference type="InterPro" id="IPR050266">
    <property type="entry name" value="AB_hydrolase_sf"/>
</dbReference>
<organism evidence="3 4">
    <name type="scientific">Allomeiothermus silvanus (strain ATCC 700542 / DSM 9946 / NBRC 106475 / NCIMB 13440 / VI-R2)</name>
    <name type="common">Thermus silvanus</name>
    <dbReference type="NCBI Taxonomy" id="526227"/>
    <lineage>
        <taxon>Bacteria</taxon>
        <taxon>Thermotogati</taxon>
        <taxon>Deinococcota</taxon>
        <taxon>Deinococci</taxon>
        <taxon>Thermales</taxon>
        <taxon>Thermaceae</taxon>
        <taxon>Allomeiothermus</taxon>
    </lineage>
</organism>
<evidence type="ECO:0000313" key="3">
    <source>
        <dbReference type="EMBL" id="ADH64501.1"/>
    </source>
</evidence>
<feature type="domain" description="AB hydrolase-1" evidence="2">
    <location>
        <begin position="28"/>
        <end position="254"/>
    </location>
</feature>
<keyword evidence="1 3" id="KW-0378">Hydrolase</keyword>
<dbReference type="KEGG" id="msv:Mesil_2652"/>
<dbReference type="eggNOG" id="COG2267">
    <property type="taxonomic scope" value="Bacteria"/>
</dbReference>
<dbReference type="InterPro" id="IPR029058">
    <property type="entry name" value="AB_hydrolase_fold"/>
</dbReference>
<dbReference type="EMBL" id="CP002042">
    <property type="protein sequence ID" value="ADH64501.1"/>
    <property type="molecule type" value="Genomic_DNA"/>
</dbReference>
<dbReference type="GO" id="GO:0016020">
    <property type="term" value="C:membrane"/>
    <property type="evidence" value="ECO:0007669"/>
    <property type="project" value="TreeGrafter"/>
</dbReference>
<dbReference type="STRING" id="526227.Mesil_2652"/>
<dbReference type="PANTHER" id="PTHR43798">
    <property type="entry name" value="MONOACYLGLYCEROL LIPASE"/>
    <property type="match status" value="1"/>
</dbReference>
<evidence type="ECO:0000259" key="2">
    <source>
        <dbReference type="Pfam" id="PF00561"/>
    </source>
</evidence>
<keyword evidence="4" id="KW-1185">Reference proteome</keyword>
<dbReference type="Gene3D" id="3.40.50.1820">
    <property type="entry name" value="alpha/beta hydrolase"/>
    <property type="match status" value="1"/>
</dbReference>
<accession>D7BBN9</accession>
<evidence type="ECO:0000313" key="4">
    <source>
        <dbReference type="Proteomes" id="UP000001916"/>
    </source>
</evidence>
<sequence length="268" mass="30270">MPQERPIEGFFSRGSAQIYYQSYGQGVPVVFLHGFGLDSRMWEPQLEPFAQAFRVIRYDLRGYGRSSLPAEPYAQTDDLLWLLRYLDAIPAHLVGLSMGGQFALRFALTYPQAVRSLVLAGSALDGYRWSVQWQERWQGILSVARAGDLEEAKRRWLSHPLFAPALEQPLVAASLATQINGYSGWHWINRDPDQPPNPPVLDRLEQVVQPALVVVGERDLADFQTIAHTLASRLPHSRKVVIPKAGHMVNLEAPDRFNQEVLEFLSRG</sequence>
<gene>
    <name evidence="3" type="ordered locus">Mesil_2652</name>
</gene>
<dbReference type="PANTHER" id="PTHR43798:SF31">
    <property type="entry name" value="AB HYDROLASE SUPERFAMILY PROTEIN YCLE"/>
    <property type="match status" value="1"/>
</dbReference>
<proteinExistence type="predicted"/>
<dbReference type="AlphaFoldDB" id="D7BBN9"/>
<dbReference type="Proteomes" id="UP000001916">
    <property type="component" value="Chromosome"/>
</dbReference>
<dbReference type="PRINTS" id="PR00111">
    <property type="entry name" value="ABHYDROLASE"/>
</dbReference>
<reference evidence="3 4" key="1">
    <citation type="journal article" date="2010" name="Stand. Genomic Sci.">
        <title>Complete genome sequence of Meiothermus silvanus type strain (VI-R2).</title>
        <authorList>
            <person name="Sikorski J."/>
            <person name="Tindall B.J."/>
            <person name="Lowry S."/>
            <person name="Lucas S."/>
            <person name="Nolan M."/>
            <person name="Copeland A."/>
            <person name="Glavina Del Rio T."/>
            <person name="Tice H."/>
            <person name="Cheng J.F."/>
            <person name="Han C."/>
            <person name="Pitluck S."/>
            <person name="Liolios K."/>
            <person name="Ivanova N."/>
            <person name="Mavromatis K."/>
            <person name="Mikhailova N."/>
            <person name="Pati A."/>
            <person name="Goodwin L."/>
            <person name="Chen A."/>
            <person name="Palaniappan K."/>
            <person name="Land M."/>
            <person name="Hauser L."/>
            <person name="Chang Y.J."/>
            <person name="Jeffries C.D."/>
            <person name="Rohde M."/>
            <person name="Goker M."/>
            <person name="Woyke T."/>
            <person name="Bristow J."/>
            <person name="Eisen J.A."/>
            <person name="Markowitz V."/>
            <person name="Hugenholtz P."/>
            <person name="Kyrpides N.C."/>
            <person name="Klenk H.P."/>
            <person name="Lapidus A."/>
        </authorList>
    </citation>
    <scope>NUCLEOTIDE SEQUENCE [LARGE SCALE GENOMIC DNA]</scope>
    <source>
        <strain evidence="4">ATCC 700542 / DSM 9946 / VI-R2</strain>
    </source>
</reference>
<evidence type="ECO:0000256" key="1">
    <source>
        <dbReference type="ARBA" id="ARBA00022801"/>
    </source>
</evidence>
<dbReference type="InterPro" id="IPR000073">
    <property type="entry name" value="AB_hydrolase_1"/>
</dbReference>
<dbReference type="HOGENOM" id="CLU_020336_50_4_0"/>